<dbReference type="InterPro" id="IPR049383">
    <property type="entry name" value="UbiD-like_N"/>
</dbReference>
<dbReference type="SUPFAM" id="SSF50475">
    <property type="entry name" value="FMN-binding split barrel"/>
    <property type="match status" value="1"/>
</dbReference>
<dbReference type="STRING" id="617002.SAMN05660653_03163"/>
<dbReference type="EMBL" id="FMXO01000023">
    <property type="protein sequence ID" value="SDB61036.1"/>
    <property type="molecule type" value="Genomic_DNA"/>
</dbReference>
<dbReference type="Pfam" id="PF20695">
    <property type="entry name" value="UbiD_N"/>
    <property type="match status" value="1"/>
</dbReference>
<reference evidence="4 5" key="1">
    <citation type="submission" date="2016-10" db="EMBL/GenBank/DDBJ databases">
        <authorList>
            <person name="de Groot N.N."/>
        </authorList>
    </citation>
    <scope>NUCLEOTIDE SEQUENCE [LARGE SCALE GENOMIC DNA]</scope>
    <source>
        <strain evidence="4 5">ASO4-2</strain>
    </source>
</reference>
<dbReference type="GO" id="GO:0016831">
    <property type="term" value="F:carboxy-lyase activity"/>
    <property type="evidence" value="ECO:0007669"/>
    <property type="project" value="InterPro"/>
</dbReference>
<dbReference type="Pfam" id="PF20696">
    <property type="entry name" value="UbiD_C"/>
    <property type="match status" value="1"/>
</dbReference>
<sequence length="455" mass="50205">MDLRNFMDMLAENDQLLTISEDVDPFLEISALSAHAVREHGRALLFTNARNSRHPVLTNAFATEQRLALALGHDSLRTFGVAADQFLRRTEENLSAPLPNVDNPPCRERVHANRDVGFQHLPMMTFWPGDAGPCLTAAVVMTRHPETGQRNAGVYRIQIIDHCTATLGWHPGSGAQEHFAAASARGLPLEVAVAVGVPPAVLLAAALPLPSGIDELIFAAAMFGSELQLARCHTLDLLVPATSQFVLEGLAHPEPRAVEGPFGNHTGMQTTPRSCPVFKLQAITHGNNPIFQSIIAGPPPSESTWTAKVFEAMLRVRLQSSFPEILDLHLPLEGIFQNLLFVQIKAECKNTLEMLRALLDQPGLQRFRFLVAVDEAVDVRDTSQVLWRLGNCIDPARDMIALEGTLAPWHRTASSGFGQKLIFDARRKPSQQLIPPHPDPAFRQRIIQLWKDVQR</sequence>
<dbReference type="PANTHER" id="PTHR30108">
    <property type="entry name" value="3-OCTAPRENYL-4-HYDROXYBENZOATE CARBOXY-LYASE-RELATED"/>
    <property type="match status" value="1"/>
</dbReference>
<dbReference type="InterPro" id="IPR048304">
    <property type="entry name" value="UbiD_Rift_dom"/>
</dbReference>
<gene>
    <name evidence="4" type="ORF">SAMN05660653_03163</name>
</gene>
<proteinExistence type="predicted"/>
<organism evidence="4 5">
    <name type="scientific">Desulfonatronum thiosulfatophilum</name>
    <dbReference type="NCBI Taxonomy" id="617002"/>
    <lineage>
        <taxon>Bacteria</taxon>
        <taxon>Pseudomonadati</taxon>
        <taxon>Thermodesulfobacteriota</taxon>
        <taxon>Desulfovibrionia</taxon>
        <taxon>Desulfovibrionales</taxon>
        <taxon>Desulfonatronaceae</taxon>
        <taxon>Desulfonatronum</taxon>
    </lineage>
</organism>
<evidence type="ECO:0000313" key="4">
    <source>
        <dbReference type="EMBL" id="SDB61036.1"/>
    </source>
</evidence>
<dbReference type="Pfam" id="PF01977">
    <property type="entry name" value="UbiD"/>
    <property type="match status" value="1"/>
</dbReference>
<dbReference type="OrthoDB" id="9809841at2"/>
<dbReference type="NCBIfam" id="TIGR00148">
    <property type="entry name" value="UbiD family decarboxylase"/>
    <property type="match status" value="1"/>
</dbReference>
<dbReference type="InterPro" id="IPR049381">
    <property type="entry name" value="UbiD-like_C"/>
</dbReference>
<name>A0A1G6EUD2_9BACT</name>
<feature type="domain" description="3-octaprenyl-4-hydroxybenzoate carboxy-lyase-like C-terminal" evidence="3">
    <location>
        <begin position="311"/>
        <end position="425"/>
    </location>
</feature>
<feature type="domain" description="3-octaprenyl-4-hydroxybenzoate carboxy-lyase-like Rift-related" evidence="1">
    <location>
        <begin position="102"/>
        <end position="299"/>
    </location>
</feature>
<dbReference type="PANTHER" id="PTHR30108:SF17">
    <property type="entry name" value="FERULIC ACID DECARBOXYLASE 1"/>
    <property type="match status" value="1"/>
</dbReference>
<accession>A0A1G6EUD2</accession>
<dbReference type="Proteomes" id="UP000198771">
    <property type="component" value="Unassembled WGS sequence"/>
</dbReference>
<evidence type="ECO:0000259" key="3">
    <source>
        <dbReference type="Pfam" id="PF20696"/>
    </source>
</evidence>
<feature type="domain" description="3-octaprenyl-4-hydroxybenzoate carboxy-lyase-like N-terminal" evidence="2">
    <location>
        <begin position="8"/>
        <end position="77"/>
    </location>
</feature>
<evidence type="ECO:0000259" key="2">
    <source>
        <dbReference type="Pfam" id="PF20695"/>
    </source>
</evidence>
<dbReference type="RefSeq" id="WP_092123844.1">
    <property type="nucleotide sequence ID" value="NZ_FMXO01000023.1"/>
</dbReference>
<evidence type="ECO:0000259" key="1">
    <source>
        <dbReference type="Pfam" id="PF01977"/>
    </source>
</evidence>
<protein>
    <submittedName>
        <fullName evidence="4">4-hydroxy-3-polyprenylbenzoate decarboxylase</fullName>
    </submittedName>
</protein>
<dbReference type="InterPro" id="IPR002830">
    <property type="entry name" value="UbiD"/>
</dbReference>
<dbReference type="GO" id="GO:0005737">
    <property type="term" value="C:cytoplasm"/>
    <property type="evidence" value="ECO:0007669"/>
    <property type="project" value="TreeGrafter"/>
</dbReference>
<dbReference type="SUPFAM" id="SSF143968">
    <property type="entry name" value="UbiD C-terminal domain-like"/>
    <property type="match status" value="1"/>
</dbReference>
<keyword evidence="5" id="KW-1185">Reference proteome</keyword>
<dbReference type="AlphaFoldDB" id="A0A1G6EUD2"/>
<dbReference type="Gene3D" id="3.40.1670.10">
    <property type="entry name" value="UbiD C-terminal domain-like"/>
    <property type="match status" value="1"/>
</dbReference>
<evidence type="ECO:0000313" key="5">
    <source>
        <dbReference type="Proteomes" id="UP000198771"/>
    </source>
</evidence>